<dbReference type="GO" id="GO:0043235">
    <property type="term" value="C:receptor complex"/>
    <property type="evidence" value="ECO:0007669"/>
    <property type="project" value="TreeGrafter"/>
</dbReference>
<dbReference type="GO" id="GO:0042562">
    <property type="term" value="F:hormone binding"/>
    <property type="evidence" value="ECO:0007669"/>
    <property type="project" value="TreeGrafter"/>
</dbReference>
<feature type="transmembrane region" description="Helical" evidence="14">
    <location>
        <begin position="449"/>
        <end position="470"/>
    </location>
</feature>
<dbReference type="InterPro" id="IPR018097">
    <property type="entry name" value="EGF_Ca-bd_CS"/>
</dbReference>
<dbReference type="InterPro" id="IPR000742">
    <property type="entry name" value="EGF"/>
</dbReference>
<dbReference type="InterPro" id="IPR051221">
    <property type="entry name" value="LDLR-related"/>
</dbReference>
<evidence type="ECO:0000313" key="16">
    <source>
        <dbReference type="EMBL" id="CAD7642164.1"/>
    </source>
</evidence>
<dbReference type="PANTHER" id="PTHR22722:SF14">
    <property type="entry name" value="MEGALIN, ISOFORM A"/>
    <property type="match status" value="1"/>
</dbReference>
<accession>A0A7R9QFC8</accession>
<dbReference type="PROSITE" id="PS01186">
    <property type="entry name" value="EGF_2"/>
    <property type="match status" value="1"/>
</dbReference>
<feature type="repeat" description="LDL-receptor class B" evidence="13">
    <location>
        <begin position="212"/>
        <end position="255"/>
    </location>
</feature>
<feature type="domain" description="EGF-like" evidence="15">
    <location>
        <begin position="394"/>
        <end position="430"/>
    </location>
</feature>
<evidence type="ECO:0000256" key="12">
    <source>
        <dbReference type="PROSITE-ProRule" id="PRU00076"/>
    </source>
</evidence>
<evidence type="ECO:0000256" key="9">
    <source>
        <dbReference type="ARBA" id="ARBA00023157"/>
    </source>
</evidence>
<evidence type="ECO:0000259" key="15">
    <source>
        <dbReference type="PROSITE" id="PS50026"/>
    </source>
</evidence>
<dbReference type="Gene3D" id="2.10.25.10">
    <property type="entry name" value="Laminin"/>
    <property type="match status" value="3"/>
</dbReference>
<dbReference type="CDD" id="cd00054">
    <property type="entry name" value="EGF_CA"/>
    <property type="match status" value="1"/>
</dbReference>
<dbReference type="InterPro" id="IPR001881">
    <property type="entry name" value="EGF-like_Ca-bd_dom"/>
</dbReference>
<keyword evidence="7 14" id="KW-1133">Transmembrane helix</keyword>
<evidence type="ECO:0000256" key="4">
    <source>
        <dbReference type="ARBA" id="ARBA00022692"/>
    </source>
</evidence>
<dbReference type="PROSITE" id="PS00022">
    <property type="entry name" value="EGF_1"/>
    <property type="match status" value="1"/>
</dbReference>
<evidence type="ECO:0000256" key="11">
    <source>
        <dbReference type="ARBA" id="ARBA00023180"/>
    </source>
</evidence>
<dbReference type="SMART" id="SM00181">
    <property type="entry name" value="EGF"/>
    <property type="match status" value="4"/>
</dbReference>
<dbReference type="InterPro" id="IPR009030">
    <property type="entry name" value="Growth_fac_rcpt_cys_sf"/>
</dbReference>
<feature type="domain" description="EGF-like" evidence="15">
    <location>
        <begin position="37"/>
        <end position="75"/>
    </location>
</feature>
<keyword evidence="10" id="KW-0675">Receptor</keyword>
<reference evidence="16" key="1">
    <citation type="submission" date="2020-11" db="EMBL/GenBank/DDBJ databases">
        <authorList>
            <person name="Tran Van P."/>
        </authorList>
    </citation>
    <scope>NUCLEOTIDE SEQUENCE</scope>
</reference>
<keyword evidence="5" id="KW-0732">Signal</keyword>
<evidence type="ECO:0000256" key="2">
    <source>
        <dbReference type="ARBA" id="ARBA00022536"/>
    </source>
</evidence>
<dbReference type="Proteomes" id="UP000728032">
    <property type="component" value="Unassembled WGS sequence"/>
</dbReference>
<dbReference type="InterPro" id="IPR049883">
    <property type="entry name" value="NOTCH1_EGF-like"/>
</dbReference>
<feature type="repeat" description="LDL-receptor class B" evidence="13">
    <location>
        <begin position="257"/>
        <end position="299"/>
    </location>
</feature>
<dbReference type="PROSITE" id="PS51120">
    <property type="entry name" value="LDLRB"/>
    <property type="match status" value="2"/>
</dbReference>
<evidence type="ECO:0000256" key="3">
    <source>
        <dbReference type="ARBA" id="ARBA00022583"/>
    </source>
</evidence>
<evidence type="ECO:0000256" key="1">
    <source>
        <dbReference type="ARBA" id="ARBA00004479"/>
    </source>
</evidence>
<evidence type="ECO:0000256" key="13">
    <source>
        <dbReference type="PROSITE-ProRule" id="PRU00461"/>
    </source>
</evidence>
<feature type="disulfide bond" evidence="12">
    <location>
        <begin position="420"/>
        <end position="429"/>
    </location>
</feature>
<dbReference type="SUPFAM" id="SSF57196">
    <property type="entry name" value="EGF/Laminin"/>
    <property type="match status" value="1"/>
</dbReference>
<dbReference type="OrthoDB" id="21182at2759"/>
<evidence type="ECO:0000256" key="8">
    <source>
        <dbReference type="ARBA" id="ARBA00023136"/>
    </source>
</evidence>
<dbReference type="GO" id="GO:0016324">
    <property type="term" value="C:apical plasma membrane"/>
    <property type="evidence" value="ECO:0007669"/>
    <property type="project" value="TreeGrafter"/>
</dbReference>
<dbReference type="SUPFAM" id="SSF63825">
    <property type="entry name" value="YWTD domain"/>
    <property type="match status" value="1"/>
</dbReference>
<dbReference type="PROSITE" id="PS01187">
    <property type="entry name" value="EGF_CA"/>
    <property type="match status" value="1"/>
</dbReference>
<keyword evidence="9 12" id="KW-1015">Disulfide bond</keyword>
<dbReference type="Pfam" id="PF07645">
    <property type="entry name" value="EGF_CA"/>
    <property type="match status" value="1"/>
</dbReference>
<evidence type="ECO:0000313" key="17">
    <source>
        <dbReference type="Proteomes" id="UP000728032"/>
    </source>
</evidence>
<protein>
    <recommendedName>
        <fullName evidence="15">EGF-like domain-containing protein</fullName>
    </recommendedName>
</protein>
<keyword evidence="17" id="KW-1185">Reference proteome</keyword>
<dbReference type="Gene3D" id="2.120.10.30">
    <property type="entry name" value="TolB, C-terminal domain"/>
    <property type="match status" value="1"/>
</dbReference>
<dbReference type="PANTHER" id="PTHR22722">
    <property type="entry name" value="LOW-DENSITY LIPOPROTEIN RECEPTOR-RELATED PROTEIN 2-RELATED"/>
    <property type="match status" value="1"/>
</dbReference>
<sequence>MKGHCQHNCSVVGEGGYICVCPRGYQIQLNDTKLCEDINECSGFGHNCSQTCVNIEGTYTCKCKQGFEMIDERCVVKSEVPAFVLYTDGPDIRAVDLSQQHQSSLVAGESRVQSLDFDPITDILYWTDTYDKTIKRAVIPNPSDPEHGNGFSQNLDLKGLTKPVDIAVDWVGSLSFGFPAYKRSEELPAIAFRHQQTGLERPTSVALDPELGRMFWTDAGIQPKIESSWMDGNRRKLIINEKLGYPTGLTIDYEAGHRLYWSDSKLNTIESSNSDGTNRVTVISGELHHPSSLDMFEDQLYWVTRDTGEIYRHDKFGRGVKVRVRRSLEHATDVKIYQEKKYNTTLSNPCQSASCSHLCLLIPGGYRCSCPDSTTSVVSVNGNCNTAYEQPKAVPYRCQCRNGGSCIRSEQDLSKIVCKCLDNFEGNNCEEYIPRSQIGGDNDKVFAEVVLPIIIVLMTLVVAVVLYTYFKKRNFKNGINQSVSFRSGTNVEFGGPAFMHNGPSDGSQPAPMDQEFNLGDIKSTDFENPMYEELESNGTDNNVKKVNNEAIPSNTGLYEVPDELYNKKVPIDVTNNYDKSVTGSAVLPPSSVTHRSSPQVQIRQLSLNPTSVDTDKDTQYLVEEDKTDC</sequence>
<dbReference type="PROSITE" id="PS00010">
    <property type="entry name" value="ASX_HYDROXYL"/>
    <property type="match status" value="1"/>
</dbReference>
<gene>
    <name evidence="16" type="ORF">ONB1V03_LOCUS3449</name>
</gene>
<evidence type="ECO:0000256" key="5">
    <source>
        <dbReference type="ARBA" id="ARBA00022729"/>
    </source>
</evidence>
<dbReference type="Pfam" id="PF00058">
    <property type="entry name" value="Ldl_recept_b"/>
    <property type="match status" value="2"/>
</dbReference>
<dbReference type="GO" id="GO:0005509">
    <property type="term" value="F:calcium ion binding"/>
    <property type="evidence" value="ECO:0007669"/>
    <property type="project" value="InterPro"/>
</dbReference>
<comment type="caution">
    <text evidence="12">Lacks conserved residue(s) required for the propagation of feature annotation.</text>
</comment>
<dbReference type="InterPro" id="IPR000033">
    <property type="entry name" value="LDLR_classB_rpt"/>
</dbReference>
<dbReference type="AlphaFoldDB" id="A0A7R9QFC8"/>
<dbReference type="SMART" id="SM00135">
    <property type="entry name" value="LY"/>
    <property type="match status" value="4"/>
</dbReference>
<keyword evidence="6" id="KW-0677">Repeat</keyword>
<dbReference type="SMART" id="SM00179">
    <property type="entry name" value="EGF_CA"/>
    <property type="match status" value="3"/>
</dbReference>
<dbReference type="EMBL" id="OC915838">
    <property type="protein sequence ID" value="CAD7642164.1"/>
    <property type="molecule type" value="Genomic_DNA"/>
</dbReference>
<keyword evidence="4 14" id="KW-0812">Transmembrane</keyword>
<keyword evidence="11" id="KW-0325">Glycoprotein</keyword>
<dbReference type="FunFam" id="2.120.10.30:FF:000241">
    <property type="entry name" value="Low-density lipoprotein receptor-related protein 6"/>
    <property type="match status" value="1"/>
</dbReference>
<organism evidence="16">
    <name type="scientific">Oppiella nova</name>
    <dbReference type="NCBI Taxonomy" id="334625"/>
    <lineage>
        <taxon>Eukaryota</taxon>
        <taxon>Metazoa</taxon>
        <taxon>Ecdysozoa</taxon>
        <taxon>Arthropoda</taxon>
        <taxon>Chelicerata</taxon>
        <taxon>Arachnida</taxon>
        <taxon>Acari</taxon>
        <taxon>Acariformes</taxon>
        <taxon>Sarcoptiformes</taxon>
        <taxon>Oribatida</taxon>
        <taxon>Brachypylina</taxon>
        <taxon>Oppioidea</taxon>
        <taxon>Oppiidae</taxon>
        <taxon>Oppiella</taxon>
    </lineage>
</organism>
<dbReference type="SUPFAM" id="SSF57184">
    <property type="entry name" value="Growth factor receptor domain"/>
    <property type="match status" value="1"/>
</dbReference>
<evidence type="ECO:0000256" key="14">
    <source>
        <dbReference type="SAM" id="Phobius"/>
    </source>
</evidence>
<dbReference type="InterPro" id="IPR000152">
    <property type="entry name" value="EGF-type_Asp/Asn_hydroxyl_site"/>
</dbReference>
<dbReference type="FunFam" id="2.10.25.10:FF:000009">
    <property type="entry name" value="Low-density lipoprotein receptor isoform 1"/>
    <property type="match status" value="1"/>
</dbReference>
<evidence type="ECO:0000256" key="7">
    <source>
        <dbReference type="ARBA" id="ARBA00022989"/>
    </source>
</evidence>
<dbReference type="EMBL" id="CAJPVJ010001013">
    <property type="protein sequence ID" value="CAG2163888.1"/>
    <property type="molecule type" value="Genomic_DNA"/>
</dbReference>
<evidence type="ECO:0000256" key="6">
    <source>
        <dbReference type="ARBA" id="ARBA00022737"/>
    </source>
</evidence>
<dbReference type="InterPro" id="IPR011042">
    <property type="entry name" value="6-blade_b-propeller_TolB-like"/>
</dbReference>
<comment type="subcellular location">
    <subcellularLocation>
        <location evidence="1">Membrane</location>
        <topology evidence="1">Single-pass type I membrane protein</topology>
    </subcellularLocation>
</comment>
<keyword evidence="8 14" id="KW-0472">Membrane</keyword>
<evidence type="ECO:0000256" key="10">
    <source>
        <dbReference type="ARBA" id="ARBA00023170"/>
    </source>
</evidence>
<dbReference type="PROSITE" id="PS50026">
    <property type="entry name" value="EGF_3"/>
    <property type="match status" value="2"/>
</dbReference>
<keyword evidence="2 12" id="KW-0245">EGF-like domain</keyword>
<name>A0A7R9QFC8_9ACAR</name>
<proteinExistence type="predicted"/>
<keyword evidence="3" id="KW-0254">Endocytosis</keyword>
<dbReference type="GO" id="GO:0006898">
    <property type="term" value="P:receptor-mediated endocytosis"/>
    <property type="evidence" value="ECO:0007669"/>
    <property type="project" value="TreeGrafter"/>
</dbReference>